<evidence type="ECO:0000256" key="7">
    <source>
        <dbReference type="ARBA" id="ARBA00022519"/>
    </source>
</evidence>
<organism evidence="13 14">
    <name type="scientific">Methylocella tundrae</name>
    <dbReference type="NCBI Taxonomy" id="227605"/>
    <lineage>
        <taxon>Bacteria</taxon>
        <taxon>Pseudomonadati</taxon>
        <taxon>Pseudomonadota</taxon>
        <taxon>Alphaproteobacteria</taxon>
        <taxon>Hyphomicrobiales</taxon>
        <taxon>Beijerinckiaceae</taxon>
        <taxon>Methylocella</taxon>
    </lineage>
</organism>
<dbReference type="AlphaFoldDB" id="A0A4U8YTA2"/>
<dbReference type="Gene3D" id="2.30.330.10">
    <property type="entry name" value="SpoA-like"/>
    <property type="match status" value="1"/>
</dbReference>
<dbReference type="PANTHER" id="PTHR30034">
    <property type="entry name" value="FLAGELLAR MOTOR SWITCH PROTEIN FLIM"/>
    <property type="match status" value="1"/>
</dbReference>
<comment type="subcellular location">
    <subcellularLocation>
        <location evidence="1">Bacterial flagellum basal body</location>
    </subcellularLocation>
    <subcellularLocation>
        <location evidence="2">Cell inner membrane</location>
        <topology evidence="2">Peripheral membrane protein</topology>
    </subcellularLocation>
</comment>
<evidence type="ECO:0000256" key="6">
    <source>
        <dbReference type="ARBA" id="ARBA00022500"/>
    </source>
</evidence>
<keyword evidence="10" id="KW-0975">Bacterial flagellum</keyword>
<evidence type="ECO:0000256" key="4">
    <source>
        <dbReference type="ARBA" id="ARBA00021898"/>
    </source>
</evidence>
<dbReference type="Gene3D" id="3.40.1550.10">
    <property type="entry name" value="CheC-like"/>
    <property type="match status" value="1"/>
</dbReference>
<dbReference type="GO" id="GO:0071978">
    <property type="term" value="P:bacterial-type flagellum-dependent swarming motility"/>
    <property type="evidence" value="ECO:0007669"/>
    <property type="project" value="TreeGrafter"/>
</dbReference>
<dbReference type="SUPFAM" id="SSF101801">
    <property type="entry name" value="Surface presentation of antigens (SPOA)"/>
    <property type="match status" value="1"/>
</dbReference>
<keyword evidence="7" id="KW-0997">Cell inner membrane</keyword>
<sequence length="312" mass="34709">MSDIHSNNSVLNGSERLLDAPGISIDRMPMLHVILDRMVAQSSENLRQLSPAPAFFSVDAIAAKRMGDVLDTFENNVVIGIFHVQAWDSRILMGLDHNFIFTLAEALFGGDGGEAAFGERRKLSSLELRLAQKTFELLGRALQSSFATVSDTVFKLERVETRLDFAVIAPRNSFGVNAKVKLRILGRHGEMFVLIPQAALNSVRQQLGRDLSNDAAVRDPAWTRQIESEIGRTEVAVKGVIEERHFVLADIADLKVGGILQLQATTKTRIRLECNAEPLFWCNLGQGEGFYTLRIDESVNQEQEFIDDVLSR</sequence>
<proteinExistence type="inferred from homology"/>
<keyword evidence="13" id="KW-0966">Cell projection</keyword>
<dbReference type="EMBL" id="LR536450">
    <property type="protein sequence ID" value="VFU06914.1"/>
    <property type="molecule type" value="Genomic_DNA"/>
</dbReference>
<keyword evidence="8" id="KW-0283">Flagellar rotation</keyword>
<dbReference type="KEGG" id="mtun:MTUNDRAET4_0021"/>
<dbReference type="OrthoDB" id="9806941at2"/>
<dbReference type="Pfam" id="PF02154">
    <property type="entry name" value="FliM"/>
    <property type="match status" value="1"/>
</dbReference>
<dbReference type="PANTHER" id="PTHR30034:SF3">
    <property type="entry name" value="FLAGELLAR MOTOR SWITCH PROTEIN FLIM"/>
    <property type="match status" value="1"/>
</dbReference>
<reference evidence="13 14" key="1">
    <citation type="submission" date="2019-03" db="EMBL/GenBank/DDBJ databases">
        <authorList>
            <person name="Kox A.R. M."/>
        </authorList>
    </citation>
    <scope>NUCLEOTIDE SEQUENCE [LARGE SCALE GENOMIC DNA]</scope>
    <source>
        <strain evidence="13">MTUNDRAET4 annotated genome</strain>
    </source>
</reference>
<evidence type="ECO:0000256" key="2">
    <source>
        <dbReference type="ARBA" id="ARBA00004417"/>
    </source>
</evidence>
<dbReference type="InterPro" id="IPR001689">
    <property type="entry name" value="Flag_FliM"/>
</dbReference>
<dbReference type="Pfam" id="PF01052">
    <property type="entry name" value="FliMN_C"/>
    <property type="match status" value="1"/>
</dbReference>
<accession>A0A4U8YTA2</accession>
<keyword evidence="5" id="KW-1003">Cell membrane</keyword>
<dbReference type="RefSeq" id="WP_134485964.1">
    <property type="nucleotide sequence ID" value="NZ_CP139089.1"/>
</dbReference>
<evidence type="ECO:0000256" key="3">
    <source>
        <dbReference type="ARBA" id="ARBA00011049"/>
    </source>
</evidence>
<dbReference type="GO" id="GO:0009425">
    <property type="term" value="C:bacterial-type flagellum basal body"/>
    <property type="evidence" value="ECO:0007669"/>
    <property type="project" value="UniProtKB-SubCell"/>
</dbReference>
<protein>
    <recommendedName>
        <fullName evidence="4">Flagellar motor switch protein FliM</fullName>
    </recommendedName>
</protein>
<dbReference type="GO" id="GO:0003774">
    <property type="term" value="F:cytoskeletal motor activity"/>
    <property type="evidence" value="ECO:0007669"/>
    <property type="project" value="InterPro"/>
</dbReference>
<dbReference type="CDD" id="cd17908">
    <property type="entry name" value="FliM"/>
    <property type="match status" value="1"/>
</dbReference>
<dbReference type="SUPFAM" id="SSF103039">
    <property type="entry name" value="CheC-like"/>
    <property type="match status" value="1"/>
</dbReference>
<comment type="similarity">
    <text evidence="3">Belongs to the FliM family.</text>
</comment>
<keyword evidence="13" id="KW-0282">Flagellum</keyword>
<dbReference type="GO" id="GO:0005886">
    <property type="term" value="C:plasma membrane"/>
    <property type="evidence" value="ECO:0007669"/>
    <property type="project" value="UniProtKB-SubCell"/>
</dbReference>
<keyword evidence="6" id="KW-0145">Chemotaxis</keyword>
<dbReference type="InterPro" id="IPR036429">
    <property type="entry name" value="SpoA-like_sf"/>
</dbReference>
<evidence type="ECO:0000256" key="10">
    <source>
        <dbReference type="ARBA" id="ARBA00023143"/>
    </source>
</evidence>
<dbReference type="Proteomes" id="UP000294360">
    <property type="component" value="Chromosome"/>
</dbReference>
<evidence type="ECO:0000256" key="11">
    <source>
        <dbReference type="ARBA" id="ARBA00025044"/>
    </source>
</evidence>
<dbReference type="GO" id="GO:0050918">
    <property type="term" value="P:positive chemotaxis"/>
    <property type="evidence" value="ECO:0007669"/>
    <property type="project" value="TreeGrafter"/>
</dbReference>
<dbReference type="InterPro" id="IPR001543">
    <property type="entry name" value="FliN-like_C"/>
</dbReference>
<keyword evidence="13" id="KW-0969">Cilium</keyword>
<comment type="function">
    <text evidence="11">FliM is one of three proteins (FliG, FliN, FliM) that forms the rotor-mounted switch complex (C ring), located at the base of the basal body. This complex interacts with the CheY and CheZ chemotaxis proteins, in addition to contacting components of the motor that determine the direction of flagellar rotation.</text>
</comment>
<evidence type="ECO:0000259" key="12">
    <source>
        <dbReference type="Pfam" id="PF01052"/>
    </source>
</evidence>
<name>A0A4U8YTA2_METTU</name>
<keyword evidence="9" id="KW-0472">Membrane</keyword>
<evidence type="ECO:0000313" key="13">
    <source>
        <dbReference type="EMBL" id="VFU06914.1"/>
    </source>
</evidence>
<evidence type="ECO:0000256" key="9">
    <source>
        <dbReference type="ARBA" id="ARBA00023136"/>
    </source>
</evidence>
<evidence type="ECO:0000256" key="5">
    <source>
        <dbReference type="ARBA" id="ARBA00022475"/>
    </source>
</evidence>
<evidence type="ECO:0000256" key="8">
    <source>
        <dbReference type="ARBA" id="ARBA00022779"/>
    </source>
</evidence>
<gene>
    <name evidence="13" type="primary">fliM</name>
    <name evidence="13" type="ORF">MTUNDRAET4_0021</name>
</gene>
<feature type="domain" description="Flagellar motor switch protein FliN-like C-terminal" evidence="12">
    <location>
        <begin position="229"/>
        <end position="299"/>
    </location>
</feature>
<dbReference type="InterPro" id="IPR028976">
    <property type="entry name" value="CheC-like_sf"/>
</dbReference>
<evidence type="ECO:0000313" key="14">
    <source>
        <dbReference type="Proteomes" id="UP000294360"/>
    </source>
</evidence>
<evidence type="ECO:0000256" key="1">
    <source>
        <dbReference type="ARBA" id="ARBA00004117"/>
    </source>
</evidence>